<sequence length="288" mass="32508">MAFIRKLSNLAVVASAAVTFSGAYIVYNSRRLPAHASGQRAGVLEELDRLLFEPSSVQWDSNWDLRETGTKKPRKKDSGIVENDVEVSKEIKPTGIRHLVFIRHGQYYDSAKKDEDKRLTELGRIQANQTGQRLQSLNIKYTKLVCSTLIRAIETADIIAQHLPNVPRETCDLLREGAPIIPEPPSSSNWRPAKREFFQDGPRIEAAFRRHLHRADPDQVGDSVEIYVCHANVIRYFVCRVLQFPPEGWLRMSIGHCGITWVTIRPNGRVSLKCMGDTGHIAPENLSS</sequence>
<proteinExistence type="inferred from homology"/>
<dbReference type="Gene3D" id="3.40.50.1240">
    <property type="entry name" value="Phosphoglycerate mutase-like"/>
    <property type="match status" value="1"/>
</dbReference>
<dbReference type="InterPro" id="IPR013078">
    <property type="entry name" value="His_Pase_superF_clade-1"/>
</dbReference>
<dbReference type="EMBL" id="CALNXK010000034">
    <property type="protein sequence ID" value="CAH3120218.1"/>
    <property type="molecule type" value="Genomic_DNA"/>
</dbReference>
<evidence type="ECO:0000313" key="7">
    <source>
        <dbReference type="Proteomes" id="UP001159405"/>
    </source>
</evidence>
<dbReference type="EC" id="3.1.3.16" evidence="2"/>
<dbReference type="InterPro" id="IPR051021">
    <property type="entry name" value="Mito_Ser/Thr_phosphatase"/>
</dbReference>
<evidence type="ECO:0000256" key="2">
    <source>
        <dbReference type="ARBA" id="ARBA00013081"/>
    </source>
</evidence>
<evidence type="ECO:0000256" key="1">
    <source>
        <dbReference type="ARBA" id="ARBA00006717"/>
    </source>
</evidence>
<keyword evidence="3" id="KW-0378">Hydrolase</keyword>
<dbReference type="SMART" id="SM00855">
    <property type="entry name" value="PGAM"/>
    <property type="match status" value="1"/>
</dbReference>
<comment type="similarity">
    <text evidence="1">Belongs to the phosphoglycerate mutase family. BPG-dependent PGAM subfamily.</text>
</comment>
<dbReference type="InterPro" id="IPR029033">
    <property type="entry name" value="His_PPase_superfam"/>
</dbReference>
<gene>
    <name evidence="6" type="ORF">PLOB_00027795</name>
</gene>
<evidence type="ECO:0000256" key="4">
    <source>
        <dbReference type="ARBA" id="ARBA00039765"/>
    </source>
</evidence>
<evidence type="ECO:0000313" key="6">
    <source>
        <dbReference type="EMBL" id="CAH3120218.1"/>
    </source>
</evidence>
<dbReference type="SUPFAM" id="SSF53254">
    <property type="entry name" value="Phosphoglycerate mutase-like"/>
    <property type="match status" value="1"/>
</dbReference>
<comment type="caution">
    <text evidence="6">The sequence shown here is derived from an EMBL/GenBank/DDBJ whole genome shotgun (WGS) entry which is preliminary data.</text>
</comment>
<organism evidence="6 7">
    <name type="scientific">Porites lobata</name>
    <dbReference type="NCBI Taxonomy" id="104759"/>
    <lineage>
        <taxon>Eukaryota</taxon>
        <taxon>Metazoa</taxon>
        <taxon>Cnidaria</taxon>
        <taxon>Anthozoa</taxon>
        <taxon>Hexacorallia</taxon>
        <taxon>Scleractinia</taxon>
        <taxon>Fungiina</taxon>
        <taxon>Poritidae</taxon>
        <taxon>Porites</taxon>
    </lineage>
</organism>
<keyword evidence="7" id="KW-1185">Reference proteome</keyword>
<evidence type="ECO:0000256" key="3">
    <source>
        <dbReference type="ARBA" id="ARBA00022801"/>
    </source>
</evidence>
<dbReference type="CDD" id="cd07067">
    <property type="entry name" value="HP_PGM_like"/>
    <property type="match status" value="1"/>
</dbReference>
<dbReference type="PANTHER" id="PTHR20935:SF0">
    <property type="entry name" value="SERINE_THREONINE-PROTEIN PHOSPHATASE PGAM5, MITOCHONDRIAL"/>
    <property type="match status" value="1"/>
</dbReference>
<reference evidence="6 7" key="1">
    <citation type="submission" date="2022-05" db="EMBL/GenBank/DDBJ databases">
        <authorList>
            <consortium name="Genoscope - CEA"/>
            <person name="William W."/>
        </authorList>
    </citation>
    <scope>NUCLEOTIDE SEQUENCE [LARGE SCALE GENOMIC DNA]</scope>
</reference>
<dbReference type="Proteomes" id="UP001159405">
    <property type="component" value="Unassembled WGS sequence"/>
</dbReference>
<dbReference type="Pfam" id="PF00300">
    <property type="entry name" value="His_Phos_1"/>
    <property type="match status" value="2"/>
</dbReference>
<name>A0ABN8NWQ1_9CNID</name>
<protein>
    <recommendedName>
        <fullName evidence="4">Serine/threonine-protein phosphatase PGAM5, mitochondrial</fullName>
        <ecNumber evidence="2">3.1.3.16</ecNumber>
    </recommendedName>
    <alternativeName>
        <fullName evidence="5">Serine/threonine-protein phosphatase Pgam5, mitochondrial</fullName>
    </alternativeName>
</protein>
<dbReference type="PANTHER" id="PTHR20935">
    <property type="entry name" value="PHOSPHOGLYCERATE MUTASE-RELATED"/>
    <property type="match status" value="1"/>
</dbReference>
<evidence type="ECO:0000256" key="5">
    <source>
        <dbReference type="ARBA" id="ARBA00040722"/>
    </source>
</evidence>
<accession>A0ABN8NWQ1</accession>